<keyword evidence="3" id="KW-0677">Repeat</keyword>
<dbReference type="Proteomes" id="UP000002368">
    <property type="component" value="Chromosome"/>
</dbReference>
<sequence>MSEAAKSVETPAVPMLEDLPYDEALRCVQCGYCLPACPTYRTMGKETHSPRGRINLVRMLAEGRTDWKVVEEPIDLCLGCRACEEACPVGVPYGQILEETRHYLRERKMKENPGKGDRALAWLLQNVWPEPDRLQAAGDFVWMYQRMGPVGRWGASWPIWPEGMRAFAPVLPKVDGPRTRRRAPKVYRPVDKDAKLVGTAMLFRGCIMDVLFQHLNRLTGEVAAKFGWKVVVPDEQRCCGALHAHAGDLDGAKELAKRNIAAFEASGAEVILHNAGGCGAMLTEYPRLLADDPEWADRAATFAAKVKDISELAVQAPDSAFLREVPLRVTYQPSCHLRNVERVKNEPVEVLRRIPGVEYVEMEEMDRCCGSAGIYNAVHYEESMAVLDDKMEKAIRTGTDWVVTSNPGCLLQMRLGVRRSGSAAEGGPKEAIHLVELLAWACGVEEAGGAGGRVYSTMTGSGVKGVEAHDKCRVLIGRLRELGRVVIAFSGGVDSTFLLKAALEALGPDRVLAVTADSETYPERERWEAVELARELGSPHLLIQARELEIPGYAENPADRCYFCKQELFSHLIPLAKQKGYDHVIFGAIADDLGDHRPGLRP</sequence>
<feature type="domain" description="4Fe-4S ferredoxin-type" evidence="6">
    <location>
        <begin position="17"/>
        <end position="48"/>
    </location>
</feature>
<feature type="domain" description="4Fe-4S ferredoxin-type" evidence="6">
    <location>
        <begin position="67"/>
        <end position="99"/>
    </location>
</feature>
<name>D5WQS5_KYRT2</name>
<evidence type="ECO:0000256" key="2">
    <source>
        <dbReference type="ARBA" id="ARBA00022723"/>
    </source>
</evidence>
<gene>
    <name evidence="7" type="ordered locus">Btus_1991</name>
</gene>
<dbReference type="SUPFAM" id="SSF46548">
    <property type="entry name" value="alpha-helical ferredoxin"/>
    <property type="match status" value="1"/>
</dbReference>
<dbReference type="KEGG" id="bts:Btus_1991"/>
<dbReference type="InterPro" id="IPR004017">
    <property type="entry name" value="Cys_rich_dom"/>
</dbReference>
<dbReference type="eggNOG" id="COG0247">
    <property type="taxonomic scope" value="Bacteria"/>
</dbReference>
<dbReference type="STRING" id="562970.Btus_1991"/>
<reference evidence="7 8" key="1">
    <citation type="journal article" date="2011" name="Stand. Genomic Sci.">
        <title>Complete genome sequence of the thermophilic, hydrogen-oxidizing Bacillus tusciae type strain (T2) and reclassification in the new genus, Kyrpidia gen. nov. as Kyrpidia tusciae comb. nov. and emendation of the family Alicyclobacillaceae da Costa and Rainey, 2010.</title>
        <authorList>
            <person name="Klenk H.P."/>
            <person name="Lapidus A."/>
            <person name="Chertkov O."/>
            <person name="Copeland A."/>
            <person name="Del Rio T.G."/>
            <person name="Nolan M."/>
            <person name="Lucas S."/>
            <person name="Chen F."/>
            <person name="Tice H."/>
            <person name="Cheng J.F."/>
            <person name="Han C."/>
            <person name="Bruce D."/>
            <person name="Goodwin L."/>
            <person name="Pitluck S."/>
            <person name="Pati A."/>
            <person name="Ivanova N."/>
            <person name="Mavromatis K."/>
            <person name="Daum C."/>
            <person name="Chen A."/>
            <person name="Palaniappan K."/>
            <person name="Chang Y.J."/>
            <person name="Land M."/>
            <person name="Hauser L."/>
            <person name="Jeffries C.D."/>
            <person name="Detter J.C."/>
            <person name="Rohde M."/>
            <person name="Abt B."/>
            <person name="Pukall R."/>
            <person name="Goker M."/>
            <person name="Bristow J."/>
            <person name="Markowitz V."/>
            <person name="Hugenholtz P."/>
            <person name="Eisen J.A."/>
        </authorList>
    </citation>
    <scope>NUCLEOTIDE SEQUENCE [LARGE SCALE GENOMIC DNA]</scope>
    <source>
        <strain evidence="7 8">DSM 2912</strain>
    </source>
</reference>
<dbReference type="PROSITE" id="PS51379">
    <property type="entry name" value="4FE4S_FER_2"/>
    <property type="match status" value="2"/>
</dbReference>
<dbReference type="GO" id="GO:0046872">
    <property type="term" value="F:metal ion binding"/>
    <property type="evidence" value="ECO:0007669"/>
    <property type="project" value="UniProtKB-KW"/>
</dbReference>
<dbReference type="SUPFAM" id="SSF52402">
    <property type="entry name" value="Adenine nucleotide alpha hydrolases-like"/>
    <property type="match status" value="1"/>
</dbReference>
<dbReference type="Gene3D" id="3.40.50.620">
    <property type="entry name" value="HUPs"/>
    <property type="match status" value="1"/>
</dbReference>
<accession>D5WQS5</accession>
<dbReference type="GO" id="GO:0006163">
    <property type="term" value="P:purine nucleotide metabolic process"/>
    <property type="evidence" value="ECO:0007669"/>
    <property type="project" value="UniProtKB-ARBA"/>
</dbReference>
<evidence type="ECO:0000256" key="5">
    <source>
        <dbReference type="ARBA" id="ARBA00023014"/>
    </source>
</evidence>
<keyword evidence="8" id="KW-1185">Reference proteome</keyword>
<dbReference type="eggNOG" id="COG1606">
    <property type="taxonomic scope" value="Bacteria"/>
</dbReference>
<dbReference type="InterPro" id="IPR022310">
    <property type="entry name" value="NAD/GMP_synthase"/>
</dbReference>
<dbReference type="EMBL" id="CP002017">
    <property type="protein sequence ID" value="ADG06684.1"/>
    <property type="molecule type" value="Genomic_DNA"/>
</dbReference>
<protein>
    <recommendedName>
        <fullName evidence="6">4Fe-4S ferredoxin-type domain-containing protein</fullName>
    </recommendedName>
</protein>
<keyword evidence="2" id="KW-0479">Metal-binding</keyword>
<dbReference type="AlphaFoldDB" id="D5WQS5"/>
<evidence type="ECO:0000256" key="1">
    <source>
        <dbReference type="ARBA" id="ARBA00022485"/>
    </source>
</evidence>
<dbReference type="RefSeq" id="WP_013075970.1">
    <property type="nucleotide sequence ID" value="NC_014098.1"/>
</dbReference>
<dbReference type="PANTHER" id="PTHR32479:SF17">
    <property type="entry name" value="GLYCOLATE OXIDASE IRON-SULFUR SUBUNIT"/>
    <property type="match status" value="1"/>
</dbReference>
<dbReference type="Gene3D" id="1.10.1060.10">
    <property type="entry name" value="Alpha-helical ferredoxin"/>
    <property type="match status" value="1"/>
</dbReference>
<dbReference type="HOGENOM" id="CLU_023081_0_1_9"/>
<dbReference type="PANTHER" id="PTHR32479">
    <property type="entry name" value="GLYCOLATE OXIDASE IRON-SULFUR SUBUNIT"/>
    <property type="match status" value="1"/>
</dbReference>
<evidence type="ECO:0000259" key="6">
    <source>
        <dbReference type="PROSITE" id="PS51379"/>
    </source>
</evidence>
<evidence type="ECO:0000313" key="8">
    <source>
        <dbReference type="Proteomes" id="UP000002368"/>
    </source>
</evidence>
<dbReference type="GO" id="GO:0016491">
    <property type="term" value="F:oxidoreductase activity"/>
    <property type="evidence" value="ECO:0007669"/>
    <property type="project" value="UniProtKB-ARBA"/>
</dbReference>
<dbReference type="GO" id="GO:0051539">
    <property type="term" value="F:4 iron, 4 sulfur cluster binding"/>
    <property type="evidence" value="ECO:0007669"/>
    <property type="project" value="UniProtKB-KW"/>
</dbReference>
<dbReference type="Pfam" id="PF02540">
    <property type="entry name" value="NAD_synthase"/>
    <property type="match status" value="1"/>
</dbReference>
<keyword evidence="1" id="KW-0004">4Fe-4S</keyword>
<dbReference type="InterPro" id="IPR009051">
    <property type="entry name" value="Helical_ferredxn"/>
</dbReference>
<dbReference type="InterPro" id="IPR017900">
    <property type="entry name" value="4Fe4S_Fe_S_CS"/>
</dbReference>
<dbReference type="Pfam" id="PF02754">
    <property type="entry name" value="CCG"/>
    <property type="match status" value="2"/>
</dbReference>
<keyword evidence="5" id="KW-0411">Iron-sulfur</keyword>
<proteinExistence type="predicted"/>
<dbReference type="InterPro" id="IPR017896">
    <property type="entry name" value="4Fe4S_Fe-S-bd"/>
</dbReference>
<dbReference type="PROSITE" id="PS00198">
    <property type="entry name" value="4FE4S_FER_1"/>
    <property type="match status" value="1"/>
</dbReference>
<dbReference type="Pfam" id="PF13183">
    <property type="entry name" value="Fer4_8"/>
    <property type="match status" value="1"/>
</dbReference>
<dbReference type="InterPro" id="IPR014729">
    <property type="entry name" value="Rossmann-like_a/b/a_fold"/>
</dbReference>
<organism evidence="7 8">
    <name type="scientific">Kyrpidia tusciae (strain DSM 2912 / NBRC 15312 / T2)</name>
    <name type="common">Bacillus tusciae</name>
    <dbReference type="NCBI Taxonomy" id="562970"/>
    <lineage>
        <taxon>Bacteria</taxon>
        <taxon>Bacillati</taxon>
        <taxon>Bacillota</taxon>
        <taxon>Bacilli</taxon>
        <taxon>Bacillales</taxon>
        <taxon>Alicyclobacillaceae</taxon>
        <taxon>Kyrpidia</taxon>
    </lineage>
</organism>
<evidence type="ECO:0000256" key="4">
    <source>
        <dbReference type="ARBA" id="ARBA00023004"/>
    </source>
</evidence>
<dbReference type="OrthoDB" id="9770306at2"/>
<evidence type="ECO:0000313" key="7">
    <source>
        <dbReference type="EMBL" id="ADG06684.1"/>
    </source>
</evidence>
<evidence type="ECO:0000256" key="3">
    <source>
        <dbReference type="ARBA" id="ARBA00022737"/>
    </source>
</evidence>
<keyword evidence="4" id="KW-0408">Iron</keyword>